<proteinExistence type="predicted"/>
<evidence type="ECO:0000313" key="1">
    <source>
        <dbReference type="EMBL" id="CAN60419.1"/>
    </source>
</evidence>
<accession>A5AMZ7</accession>
<organism evidence="1">
    <name type="scientific">Vitis vinifera</name>
    <name type="common">Grape</name>
    <dbReference type="NCBI Taxonomy" id="29760"/>
    <lineage>
        <taxon>Eukaryota</taxon>
        <taxon>Viridiplantae</taxon>
        <taxon>Streptophyta</taxon>
        <taxon>Embryophyta</taxon>
        <taxon>Tracheophyta</taxon>
        <taxon>Spermatophyta</taxon>
        <taxon>Magnoliopsida</taxon>
        <taxon>eudicotyledons</taxon>
        <taxon>Gunneridae</taxon>
        <taxon>Pentapetalae</taxon>
        <taxon>rosids</taxon>
        <taxon>Vitales</taxon>
        <taxon>Vitaceae</taxon>
        <taxon>Viteae</taxon>
        <taxon>Vitis</taxon>
    </lineage>
</organism>
<sequence length="171" mass="19389">MPLYPADFTVTITPWIPQPPLYPADLTTPLYPADLTTPLYPADLIAAILPSRSHSRHSTRPISQPPFYSADLTAAILLGRSHNRHSIRPTFHLLWIFHTRRLPPDGRGGRFNFQLSLQIKMSFKLKHLTVEHSCSELVPSIQNFPASLHGNLAIHTFSSVCFFDWELIILN</sequence>
<protein>
    <submittedName>
        <fullName evidence="1">Uncharacterized protein</fullName>
    </submittedName>
</protein>
<dbReference type="AlphaFoldDB" id="A5AMZ7"/>
<dbReference type="EMBL" id="AM430466">
    <property type="protein sequence ID" value="CAN60419.1"/>
    <property type="molecule type" value="Genomic_DNA"/>
</dbReference>
<reference evidence="1" key="1">
    <citation type="journal article" date="2007" name="PLoS ONE">
        <title>The first genome sequence of an elite grapevine cultivar (Pinot noir Vitis vinifera L.): coping with a highly heterozygous genome.</title>
        <authorList>
            <person name="Velasco R."/>
            <person name="Zharkikh A."/>
            <person name="Troggio M."/>
            <person name="Cartwright D.A."/>
            <person name="Cestaro A."/>
            <person name="Pruss D."/>
            <person name="Pindo M."/>
            <person name="FitzGerald L.M."/>
            <person name="Vezzulli S."/>
            <person name="Reid J."/>
            <person name="Malacarne G."/>
            <person name="Iliev D."/>
            <person name="Coppola G."/>
            <person name="Wardell B."/>
            <person name="Micheletti D."/>
            <person name="Macalma T."/>
            <person name="Facci M."/>
            <person name="Mitchell J.T."/>
            <person name="Perazzolli M."/>
            <person name="Eldredge G."/>
            <person name="Gatto P."/>
            <person name="Oyzerski R."/>
            <person name="Moretto M."/>
            <person name="Gutin N."/>
            <person name="Stefanini M."/>
            <person name="Chen Y."/>
            <person name="Segala C."/>
            <person name="Davenport C."/>
            <person name="Dematte L."/>
            <person name="Mraz A."/>
            <person name="Battilana J."/>
            <person name="Stormo K."/>
            <person name="Costa F."/>
            <person name="Tao Q."/>
            <person name="Si-Ammour A."/>
            <person name="Harkins T."/>
            <person name="Lackey A."/>
            <person name="Perbost C."/>
            <person name="Taillon B."/>
            <person name="Stella A."/>
            <person name="Solovyev V."/>
            <person name="Fawcett J.A."/>
            <person name="Sterck L."/>
            <person name="Vandepoele K."/>
            <person name="Grando S.M."/>
            <person name="Toppo S."/>
            <person name="Moser C."/>
            <person name="Lanchbury J."/>
            <person name="Bogden R."/>
            <person name="Skolnick M."/>
            <person name="Sgaramella V."/>
            <person name="Bhatnagar S.K."/>
            <person name="Fontana P."/>
            <person name="Gutin A."/>
            <person name="Van de Peer Y."/>
            <person name="Salamini F."/>
            <person name="Viola R."/>
        </authorList>
    </citation>
    <scope>NUCLEOTIDE SEQUENCE</scope>
</reference>
<name>A5AMZ7_VITVI</name>
<gene>
    <name evidence="1" type="ORF">VITISV_012201</name>
</gene>